<keyword evidence="3" id="KW-1185">Reference proteome</keyword>
<evidence type="ECO:0000313" key="2">
    <source>
        <dbReference type="EMBL" id="KAJ7103959.1"/>
    </source>
</evidence>
<dbReference type="AlphaFoldDB" id="A0AAD6UMF6"/>
<proteinExistence type="predicted"/>
<gene>
    <name evidence="2" type="ORF">B0H15DRAFT_807964</name>
</gene>
<feature type="compositionally biased region" description="Basic residues" evidence="1">
    <location>
        <begin position="79"/>
        <end position="91"/>
    </location>
</feature>
<evidence type="ECO:0000313" key="3">
    <source>
        <dbReference type="Proteomes" id="UP001222325"/>
    </source>
</evidence>
<sequence length="200" mass="22798">MCRDGQSRARHSGTQERGKGREHVEERRRTTGRPWRQGKTGKDQRTPRSRTCSRRAFAATRSRGSGDPTRRSCSTSCPRRVRPVRRRRSRPRPGSGSRGSGGPHRRTSSTSCLSHRHRRRSRCLLPHRGTRAPCGRPCRTCSTPRRRCARRRRRHRGALRCCWGSRGKCVPQAGTCSRSSASPRPCSRARHDPQGHSYSR</sequence>
<feature type="compositionally biased region" description="Basic and acidic residues" evidence="1">
    <location>
        <begin position="1"/>
        <end position="29"/>
    </location>
</feature>
<reference evidence="2" key="1">
    <citation type="submission" date="2023-03" db="EMBL/GenBank/DDBJ databases">
        <title>Massive genome expansion in bonnet fungi (Mycena s.s.) driven by repeated elements and novel gene families across ecological guilds.</title>
        <authorList>
            <consortium name="Lawrence Berkeley National Laboratory"/>
            <person name="Harder C.B."/>
            <person name="Miyauchi S."/>
            <person name="Viragh M."/>
            <person name="Kuo A."/>
            <person name="Thoen E."/>
            <person name="Andreopoulos B."/>
            <person name="Lu D."/>
            <person name="Skrede I."/>
            <person name="Drula E."/>
            <person name="Henrissat B."/>
            <person name="Morin E."/>
            <person name="Kohler A."/>
            <person name="Barry K."/>
            <person name="LaButti K."/>
            <person name="Morin E."/>
            <person name="Salamov A."/>
            <person name="Lipzen A."/>
            <person name="Mereny Z."/>
            <person name="Hegedus B."/>
            <person name="Baldrian P."/>
            <person name="Stursova M."/>
            <person name="Weitz H."/>
            <person name="Taylor A."/>
            <person name="Grigoriev I.V."/>
            <person name="Nagy L.G."/>
            <person name="Martin F."/>
            <person name="Kauserud H."/>
        </authorList>
    </citation>
    <scope>NUCLEOTIDE SEQUENCE</scope>
    <source>
        <strain evidence="2">CBHHK173m</strain>
    </source>
</reference>
<protein>
    <submittedName>
        <fullName evidence="2">Uncharacterized protein</fullName>
    </submittedName>
</protein>
<feature type="compositionally biased region" description="Low complexity" evidence="1">
    <location>
        <begin position="176"/>
        <end position="186"/>
    </location>
</feature>
<comment type="caution">
    <text evidence="2">The sequence shown here is derived from an EMBL/GenBank/DDBJ whole genome shotgun (WGS) entry which is preliminary data.</text>
</comment>
<feature type="region of interest" description="Disordered" evidence="1">
    <location>
        <begin position="174"/>
        <end position="200"/>
    </location>
</feature>
<feature type="region of interest" description="Disordered" evidence="1">
    <location>
        <begin position="1"/>
        <end position="119"/>
    </location>
</feature>
<accession>A0AAD6UMF6</accession>
<dbReference type="EMBL" id="JARJCN010000001">
    <property type="protein sequence ID" value="KAJ7103959.1"/>
    <property type="molecule type" value="Genomic_DNA"/>
</dbReference>
<name>A0AAD6UMF6_9AGAR</name>
<organism evidence="2 3">
    <name type="scientific">Mycena belliarum</name>
    <dbReference type="NCBI Taxonomy" id="1033014"/>
    <lineage>
        <taxon>Eukaryota</taxon>
        <taxon>Fungi</taxon>
        <taxon>Dikarya</taxon>
        <taxon>Basidiomycota</taxon>
        <taxon>Agaricomycotina</taxon>
        <taxon>Agaricomycetes</taxon>
        <taxon>Agaricomycetidae</taxon>
        <taxon>Agaricales</taxon>
        <taxon>Marasmiineae</taxon>
        <taxon>Mycenaceae</taxon>
        <taxon>Mycena</taxon>
    </lineage>
</organism>
<evidence type="ECO:0000256" key="1">
    <source>
        <dbReference type="SAM" id="MobiDB-lite"/>
    </source>
</evidence>
<dbReference type="Proteomes" id="UP001222325">
    <property type="component" value="Unassembled WGS sequence"/>
</dbReference>